<keyword evidence="3" id="KW-1185">Reference proteome</keyword>
<evidence type="ECO:0000259" key="1">
    <source>
        <dbReference type="Pfam" id="PF13456"/>
    </source>
</evidence>
<dbReference type="PANTHER" id="PTHR47723:SF24">
    <property type="entry name" value="RNASE H TYPE-1 DOMAIN-CONTAINING PROTEIN"/>
    <property type="match status" value="1"/>
</dbReference>
<dbReference type="CDD" id="cd06222">
    <property type="entry name" value="RNase_H_like"/>
    <property type="match status" value="1"/>
</dbReference>
<dbReference type="EMBL" id="JACEIK010000299">
    <property type="protein sequence ID" value="MCD7454380.1"/>
    <property type="molecule type" value="Genomic_DNA"/>
</dbReference>
<dbReference type="InterPro" id="IPR044730">
    <property type="entry name" value="RNase_H-like_dom_plant"/>
</dbReference>
<feature type="domain" description="RNase H type-1" evidence="1">
    <location>
        <begin position="25"/>
        <end position="102"/>
    </location>
</feature>
<reference evidence="2 3" key="1">
    <citation type="journal article" date="2021" name="BMC Genomics">
        <title>Datura genome reveals duplications of psychoactive alkaloid biosynthetic genes and high mutation rate following tissue culture.</title>
        <authorList>
            <person name="Rajewski A."/>
            <person name="Carter-House D."/>
            <person name="Stajich J."/>
            <person name="Litt A."/>
        </authorList>
    </citation>
    <scope>NUCLEOTIDE SEQUENCE [LARGE SCALE GENOMIC DNA]</scope>
    <source>
        <strain evidence="2">AR-01</strain>
    </source>
</reference>
<organism evidence="2 3">
    <name type="scientific">Datura stramonium</name>
    <name type="common">Jimsonweed</name>
    <name type="synonym">Common thornapple</name>
    <dbReference type="NCBI Taxonomy" id="4076"/>
    <lineage>
        <taxon>Eukaryota</taxon>
        <taxon>Viridiplantae</taxon>
        <taxon>Streptophyta</taxon>
        <taxon>Embryophyta</taxon>
        <taxon>Tracheophyta</taxon>
        <taxon>Spermatophyta</taxon>
        <taxon>Magnoliopsida</taxon>
        <taxon>eudicotyledons</taxon>
        <taxon>Gunneridae</taxon>
        <taxon>Pentapetalae</taxon>
        <taxon>asterids</taxon>
        <taxon>lamiids</taxon>
        <taxon>Solanales</taxon>
        <taxon>Solanaceae</taxon>
        <taxon>Solanoideae</taxon>
        <taxon>Datureae</taxon>
        <taxon>Datura</taxon>
    </lineage>
</organism>
<proteinExistence type="predicted"/>
<dbReference type="SUPFAM" id="SSF53098">
    <property type="entry name" value="Ribonuclease H-like"/>
    <property type="match status" value="1"/>
</dbReference>
<dbReference type="InterPro" id="IPR002156">
    <property type="entry name" value="RNaseH_domain"/>
</dbReference>
<evidence type="ECO:0000313" key="3">
    <source>
        <dbReference type="Proteomes" id="UP000823775"/>
    </source>
</evidence>
<dbReference type="InterPro" id="IPR036397">
    <property type="entry name" value="RNaseH_sf"/>
</dbReference>
<accession>A0ABS8S5H9</accession>
<dbReference type="Proteomes" id="UP000823775">
    <property type="component" value="Unassembled WGS sequence"/>
</dbReference>
<name>A0ABS8S5H9_DATST</name>
<gene>
    <name evidence="2" type="ORF">HAX54_024549</name>
</gene>
<dbReference type="Pfam" id="PF13456">
    <property type="entry name" value="RVT_3"/>
    <property type="match status" value="1"/>
</dbReference>
<dbReference type="Gene3D" id="3.30.420.10">
    <property type="entry name" value="Ribonuclease H-like superfamily/Ribonuclease H"/>
    <property type="match status" value="1"/>
</dbReference>
<evidence type="ECO:0000313" key="2">
    <source>
        <dbReference type="EMBL" id="MCD7454380.1"/>
    </source>
</evidence>
<dbReference type="InterPro" id="IPR053151">
    <property type="entry name" value="RNase_H-like"/>
</dbReference>
<dbReference type="InterPro" id="IPR012337">
    <property type="entry name" value="RNaseH-like_sf"/>
</dbReference>
<dbReference type="PANTHER" id="PTHR47723">
    <property type="entry name" value="OS05G0353850 PROTEIN"/>
    <property type="match status" value="1"/>
</dbReference>
<comment type="caution">
    <text evidence="2">The sequence shown here is derived from an EMBL/GenBank/DDBJ whole genome shotgun (WGS) entry which is preliminary data.</text>
</comment>
<sequence length="130" mass="14454">MGTKYAIASELLNGPLLPMAGNTYGASKGNPVPNSVAFFIIDYEGNLRVARGVKLADFNNIVAKTRAITEGLVLYYENGLTNIIIELDSLAMVNILEEKWEVPWCVTMEVITIKSLRRKIISTRVQHSLR</sequence>
<protein>
    <recommendedName>
        <fullName evidence="1">RNase H type-1 domain-containing protein</fullName>
    </recommendedName>
</protein>